<evidence type="ECO:0000313" key="1">
    <source>
        <dbReference type="EMBL" id="CAD2213238.1"/>
    </source>
</evidence>
<accession>A0A7G2C0C7</accession>
<reference evidence="1 2" key="1">
    <citation type="submission" date="2020-08" db="EMBL/GenBank/DDBJ databases">
        <authorList>
            <person name="Newling K."/>
            <person name="Davey J."/>
            <person name="Forrester S."/>
        </authorList>
    </citation>
    <scope>NUCLEOTIDE SEQUENCE [LARGE SCALE GENOMIC DNA]</scope>
    <source>
        <strain evidence="2">Crithidia deanei Carvalho (ATCC PRA-265)</strain>
    </source>
</reference>
<dbReference type="AlphaFoldDB" id="A0A7G2C0C7"/>
<organism evidence="1 2">
    <name type="scientific">Angomonas deanei</name>
    <dbReference type="NCBI Taxonomy" id="59799"/>
    <lineage>
        <taxon>Eukaryota</taxon>
        <taxon>Discoba</taxon>
        <taxon>Euglenozoa</taxon>
        <taxon>Kinetoplastea</taxon>
        <taxon>Metakinetoplastina</taxon>
        <taxon>Trypanosomatida</taxon>
        <taxon>Trypanosomatidae</taxon>
        <taxon>Strigomonadinae</taxon>
        <taxon>Angomonas</taxon>
    </lineage>
</organism>
<dbReference type="VEuPathDB" id="TriTrypDB:ADEAN_000067500"/>
<gene>
    <name evidence="1" type="ORF">ADEAN_000067500</name>
</gene>
<dbReference type="Proteomes" id="UP000515908">
    <property type="component" value="Chromosome 01"/>
</dbReference>
<keyword evidence="2" id="KW-1185">Reference proteome</keyword>
<dbReference type="EMBL" id="LR877145">
    <property type="protein sequence ID" value="CAD2213238.1"/>
    <property type="molecule type" value="Genomic_DNA"/>
</dbReference>
<name>A0A7G2C0C7_9TRYP</name>
<protein>
    <submittedName>
        <fullName evidence="1">Uncharacterized protein</fullName>
    </submittedName>
</protein>
<sequence>MWRKWSSFVDSERQTILSQMGLQDVSEESGVGLLSLFRGLDGMSLHSLVQQSLIGEANHQKDSFMGSNLLEKVGRWFRFSSPSNPAVRLSEHDVLLGKYFFDCIHRHRVETSLMKVLQSAESCHVRSSYADTKTLEDVSHWGKLDMFHLTQDNAANSRLIEEDIPRAIEKGKRAIIVLPADLADDLKVQAIASVQTTVGEDDYLFVFLGRPDAFTESLATVSLAVTISPVDFPRGTGNAAQSVPPPSQHWSRLVEVSFGGIHSTFPKENHSAVQRFLRFQAVSLSIVQELGNSFVLTRNGLVGAGLLSVLCAFLSVHCRDLKHLRRAEEDIQRSLRFTSPVVDLLTPTSTATVFRAFKRLKPLTLSSDHEFGYLDERDFLQVAQGSIPALTTTLDCPPPSKEARQLLCFLLDYSLSALLEEYVLSVEDMNILSIAVLRLHPASGGIFGLAQQSFGGVESVFFDMCELCEENENVHFSSLPFVRYLKERNINFDGISQEVLHRARQTLARH</sequence>
<proteinExistence type="predicted"/>
<evidence type="ECO:0000313" key="2">
    <source>
        <dbReference type="Proteomes" id="UP000515908"/>
    </source>
</evidence>